<gene>
    <name evidence="1" type="ORF">ACGRHZ_04235</name>
    <name evidence="2" type="ORF">ACGRHZ_16480</name>
</gene>
<proteinExistence type="predicted"/>
<dbReference type="EMBL" id="JBIHSE010000001">
    <property type="protein sequence ID" value="MFH0270536.1"/>
    <property type="molecule type" value="Genomic_DNA"/>
</dbReference>
<dbReference type="Proteomes" id="UP001607221">
    <property type="component" value="Unassembled WGS sequence"/>
</dbReference>
<accession>A0ABW7J964</accession>
<evidence type="ECO:0000313" key="3">
    <source>
        <dbReference type="Proteomes" id="UP001607221"/>
    </source>
</evidence>
<evidence type="ECO:0000313" key="2">
    <source>
        <dbReference type="EMBL" id="MFH0272870.1"/>
    </source>
</evidence>
<evidence type="ECO:0000313" key="1">
    <source>
        <dbReference type="EMBL" id="MFH0270536.1"/>
    </source>
</evidence>
<keyword evidence="3" id="KW-1185">Reference proteome</keyword>
<reference evidence="2 3" key="1">
    <citation type="submission" date="2024-10" db="EMBL/GenBank/DDBJ databases">
        <authorList>
            <person name="Yibar A."/>
            <person name="Saticioglu I.B."/>
            <person name="Duman M."/>
            <person name="Ajmi N."/>
            <person name="Gurler F."/>
            <person name="Ay H."/>
            <person name="Onuk E."/>
            <person name="Guler S."/>
            <person name="Romalde J.L."/>
        </authorList>
    </citation>
    <scope>NUCLEOTIDE SEQUENCE [LARGE SCALE GENOMIC DNA]</scope>
    <source>
        <strain evidence="2 3">1-TCBS-A</strain>
    </source>
</reference>
<dbReference type="RefSeq" id="WP_354416200.1">
    <property type="nucleotide sequence ID" value="NZ_JBIHSE010000001.1"/>
</dbReference>
<name>A0ABW7J964_9VIBR</name>
<organism evidence="2 3">
    <name type="scientific">Vibrio jasicida</name>
    <dbReference type="NCBI Taxonomy" id="766224"/>
    <lineage>
        <taxon>Bacteria</taxon>
        <taxon>Pseudomonadati</taxon>
        <taxon>Pseudomonadota</taxon>
        <taxon>Gammaproteobacteria</taxon>
        <taxon>Vibrionales</taxon>
        <taxon>Vibrionaceae</taxon>
        <taxon>Vibrio</taxon>
    </lineage>
</organism>
<protein>
    <submittedName>
        <fullName evidence="2">Uncharacterized protein</fullName>
    </submittedName>
</protein>
<comment type="caution">
    <text evidence="2">The sequence shown here is derived from an EMBL/GenBank/DDBJ whole genome shotgun (WGS) entry which is preliminary data.</text>
</comment>
<dbReference type="EMBL" id="JBIHSE010000002">
    <property type="protein sequence ID" value="MFH0272870.1"/>
    <property type="molecule type" value="Genomic_DNA"/>
</dbReference>
<sequence length="42" mass="5108">MVETKLFDYEKEEKRVIEELRKEIESIQAKQKNEEPKPKNTT</sequence>